<dbReference type="GeneID" id="36512636"/>
<evidence type="ECO:0000313" key="4">
    <source>
        <dbReference type="Proteomes" id="UP000244727"/>
    </source>
</evidence>
<dbReference type="InterPro" id="IPR052226">
    <property type="entry name" value="UPF0332_toxin"/>
</dbReference>
<dbReference type="PANTHER" id="PTHR36565">
    <property type="entry name" value="UPF0332 PROTEIN TM_1000"/>
    <property type="match status" value="1"/>
</dbReference>
<evidence type="ECO:0000256" key="1">
    <source>
        <dbReference type="ARBA" id="ARBA00038248"/>
    </source>
</evidence>
<dbReference type="Pfam" id="PF05168">
    <property type="entry name" value="HEPN"/>
    <property type="match status" value="1"/>
</dbReference>
<protein>
    <submittedName>
        <fullName evidence="3">Toxin-antitoxin system, antitoxin component</fullName>
    </submittedName>
</protein>
<dbReference type="Proteomes" id="UP000244727">
    <property type="component" value="Chromosome"/>
</dbReference>
<evidence type="ECO:0000313" key="3">
    <source>
        <dbReference type="EMBL" id="AWB27833.1"/>
    </source>
</evidence>
<comment type="similarity">
    <text evidence="1">Belongs to the UPF0332 family.</text>
</comment>
<organism evidence="3 4">
    <name type="scientific">Halococcoides cellulosivorans</name>
    <dbReference type="NCBI Taxonomy" id="1679096"/>
    <lineage>
        <taxon>Archaea</taxon>
        <taxon>Methanobacteriati</taxon>
        <taxon>Methanobacteriota</taxon>
        <taxon>Stenosarchaea group</taxon>
        <taxon>Halobacteria</taxon>
        <taxon>Halobacteriales</taxon>
        <taxon>Haloarculaceae</taxon>
        <taxon>Halococcoides</taxon>
    </lineage>
</organism>
<feature type="domain" description="HEPN" evidence="2">
    <location>
        <begin position="9"/>
        <end position="118"/>
    </location>
</feature>
<evidence type="ECO:0000259" key="2">
    <source>
        <dbReference type="Pfam" id="PF05168"/>
    </source>
</evidence>
<accession>A0A2R4X283</accession>
<dbReference type="PANTHER" id="PTHR36565:SF1">
    <property type="entry name" value="UPF0332 PROTEIN TM_1000"/>
    <property type="match status" value="1"/>
</dbReference>
<keyword evidence="4" id="KW-1185">Reference proteome</keyword>
<gene>
    <name evidence="3" type="ORF">HARCEL1_08975</name>
</gene>
<sequence length="124" mass="13573">MSESVAEQVRQAREALNDASGARSAGLSETVIINRCYYACFHAAQAVLYDRGFEPTSHGGVLSLFGSEIVTEGDISRDHGRFLNECSTLRKRADYGPDAPETDINDLIEETASFVDDVLDLIEN</sequence>
<proteinExistence type="inferred from homology"/>
<dbReference type="Gene3D" id="1.20.120.330">
    <property type="entry name" value="Nucleotidyltransferases domain 2"/>
    <property type="match status" value="1"/>
</dbReference>
<dbReference type="KEGG" id="harc:HARCEL1_08975"/>
<dbReference type="RefSeq" id="WP_108382583.1">
    <property type="nucleotide sequence ID" value="NZ_CP028858.1"/>
</dbReference>
<reference evidence="3 4" key="1">
    <citation type="submission" date="2018-04" db="EMBL/GenBank/DDBJ databases">
        <title>Halococcoides cellulosivorans gen. nov., sp. nov., an extremely halophilic cellulose-utilizing haloarchaeon from hypersaline lakes.</title>
        <authorList>
            <person name="Sorokin D.Y."/>
            <person name="Toshchakov S.V."/>
            <person name="Samarov N.I."/>
            <person name="Korzhenkov A."/>
            <person name="Kublanov I.V."/>
        </authorList>
    </citation>
    <scope>NUCLEOTIDE SEQUENCE [LARGE SCALE GENOMIC DNA]</scope>
    <source>
        <strain evidence="3 4">HArcel1</strain>
    </source>
</reference>
<dbReference type="InterPro" id="IPR007842">
    <property type="entry name" value="HEPN_dom"/>
</dbReference>
<dbReference type="AlphaFoldDB" id="A0A2R4X283"/>
<dbReference type="EMBL" id="CP028858">
    <property type="protein sequence ID" value="AWB27833.1"/>
    <property type="molecule type" value="Genomic_DNA"/>
</dbReference>
<name>A0A2R4X283_9EURY</name>